<dbReference type="InterPro" id="IPR039421">
    <property type="entry name" value="Type_1_exporter"/>
</dbReference>
<evidence type="ECO:0000313" key="13">
    <source>
        <dbReference type="Proteomes" id="UP001261871"/>
    </source>
</evidence>
<feature type="domain" description="Peptidase C39" evidence="11">
    <location>
        <begin position="9"/>
        <end position="132"/>
    </location>
</feature>
<keyword evidence="13" id="KW-1185">Reference proteome</keyword>
<evidence type="ECO:0000256" key="6">
    <source>
        <dbReference type="ARBA" id="ARBA00022989"/>
    </source>
</evidence>
<dbReference type="InterPro" id="IPR011527">
    <property type="entry name" value="ABC1_TM_dom"/>
</dbReference>
<feature type="transmembrane region" description="Helical" evidence="8">
    <location>
        <begin position="317"/>
        <end position="335"/>
    </location>
</feature>
<evidence type="ECO:0000256" key="4">
    <source>
        <dbReference type="ARBA" id="ARBA00022801"/>
    </source>
</evidence>
<dbReference type="Gene3D" id="3.90.70.10">
    <property type="entry name" value="Cysteine proteinases"/>
    <property type="match status" value="1"/>
</dbReference>
<dbReference type="InterPro" id="IPR005074">
    <property type="entry name" value="Peptidase_C39"/>
</dbReference>
<keyword evidence="4" id="KW-0378">Hydrolase</keyword>
<accession>A0ABU1S3S2</accession>
<dbReference type="Gene3D" id="1.20.1560.10">
    <property type="entry name" value="ABC transporter type 1, transmembrane domain"/>
    <property type="match status" value="1"/>
</dbReference>
<evidence type="ECO:0000256" key="2">
    <source>
        <dbReference type="ARBA" id="ARBA00022692"/>
    </source>
</evidence>
<comment type="caution">
    <text evidence="12">The sequence shown here is derived from an EMBL/GenBank/DDBJ whole genome shotgun (WGS) entry which is preliminary data.</text>
</comment>
<feature type="transmembrane region" description="Helical" evidence="8">
    <location>
        <begin position="176"/>
        <end position="194"/>
    </location>
</feature>
<dbReference type="PANTHER" id="PTHR43394">
    <property type="entry name" value="ATP-DEPENDENT PERMEASE MDL1, MITOCHONDRIAL"/>
    <property type="match status" value="1"/>
</dbReference>
<evidence type="ECO:0000259" key="9">
    <source>
        <dbReference type="PROSITE" id="PS50893"/>
    </source>
</evidence>
<dbReference type="SUPFAM" id="SSF52540">
    <property type="entry name" value="P-loop containing nucleoside triphosphate hydrolases"/>
    <property type="match status" value="1"/>
</dbReference>
<organism evidence="12 13">
    <name type="scientific">Flavobacterium granuli</name>
    <dbReference type="NCBI Taxonomy" id="280093"/>
    <lineage>
        <taxon>Bacteria</taxon>
        <taxon>Pseudomonadati</taxon>
        <taxon>Bacteroidota</taxon>
        <taxon>Flavobacteriia</taxon>
        <taxon>Flavobacteriales</taxon>
        <taxon>Flavobacteriaceae</taxon>
        <taxon>Flavobacterium</taxon>
    </lineage>
</organism>
<evidence type="ECO:0000313" key="12">
    <source>
        <dbReference type="EMBL" id="MDR6845671.1"/>
    </source>
</evidence>
<keyword evidence="3" id="KW-0547">Nucleotide-binding</keyword>
<feature type="transmembrane region" description="Helical" evidence="8">
    <location>
        <begin position="413"/>
        <end position="436"/>
    </location>
</feature>
<feature type="transmembrane region" description="Helical" evidence="8">
    <location>
        <begin position="214"/>
        <end position="234"/>
    </location>
</feature>
<evidence type="ECO:0000256" key="1">
    <source>
        <dbReference type="ARBA" id="ARBA00004651"/>
    </source>
</evidence>
<keyword evidence="6 8" id="KW-1133">Transmembrane helix</keyword>
<dbReference type="InterPro" id="IPR003593">
    <property type="entry name" value="AAA+_ATPase"/>
</dbReference>
<sequence length="734" mass="83434">MKTFPNYKQTEAKDCGPTCLKIIAKYYGKIINTQELRDLSETTRGGSSLMSLSDAAEKIGFRSLGVKTNLKKLEKFPLPCILHWNKVHFVVLYDIVQKREHISYKISDPGFGLIGYSKEEFVKFWIGNNADETTDEGIVLLLDTTPKFYQKEFKTDGKNVFGFNILFQYVIRYKSFLVQLSISLLTGSLLQFFIPFLTQSIVDVGINNRDIHFVYLILFAQLGLFFGSTALEIIRSWIILHLSTRITISLISDFFIKLMDLPISFFDVRMTGDIMQRINDHHRIERILTISSLNVLFSIINMVIMGAILAFYNLQIFTVYFFSSFLYFLWILIFLKRREVLDYKRFMEVSHEQSKVIELINGMQEIKLHNAEKQKRWGWEYIQARLFKVSMKGLVLGQIQGIGSSIINQLKNIFIIFLSAKLVIDGQITLGMMLAISSIVGSLNGPISSLIGFIYELQDAKISLARLSEIHEKKDESQECITQTDDIPKDSDIIIKDLSFRYIGSDIAVLENLNLIIPANKVTAIVGTSGSGKTTLMKLLLKFYEPNTGVVFVGGTELKNISQKSWRNHIGAVMQEGFIFNDTIANNVAIGVDIIDKKRLIYAADVANITSYINELPLGYNTKIGMEGLGMSTGQKQRLLIARAVYKNPEMLFFDEATSALDTNNETVIMEKLDIFFKNKTVVVIAHRLSTVMNADQIVVLEKGKIIEIGSHKELEKQRGSYYDLVRNQLQLGN</sequence>
<keyword evidence="2 8" id="KW-0812">Transmembrane</keyword>
<evidence type="ECO:0000259" key="11">
    <source>
        <dbReference type="PROSITE" id="PS50990"/>
    </source>
</evidence>
<proteinExistence type="predicted"/>
<gene>
    <name evidence="12" type="ORF">J2W95_002381</name>
</gene>
<dbReference type="EMBL" id="JAVDTX010000005">
    <property type="protein sequence ID" value="MDR6845671.1"/>
    <property type="molecule type" value="Genomic_DNA"/>
</dbReference>
<feature type="transmembrane region" description="Helical" evidence="8">
    <location>
        <begin position="287"/>
        <end position="311"/>
    </location>
</feature>
<keyword evidence="7 8" id="KW-0472">Membrane</keyword>
<dbReference type="InterPro" id="IPR036640">
    <property type="entry name" value="ABC1_TM_sf"/>
</dbReference>
<dbReference type="Pfam" id="PF00005">
    <property type="entry name" value="ABC_tran"/>
    <property type="match status" value="1"/>
</dbReference>
<name>A0ABU1S3S2_9FLAO</name>
<dbReference type="SMART" id="SM00382">
    <property type="entry name" value="AAA"/>
    <property type="match status" value="1"/>
</dbReference>
<evidence type="ECO:0000256" key="8">
    <source>
        <dbReference type="SAM" id="Phobius"/>
    </source>
</evidence>
<keyword evidence="5 12" id="KW-0067">ATP-binding</keyword>
<dbReference type="PANTHER" id="PTHR43394:SF1">
    <property type="entry name" value="ATP-BINDING CASSETTE SUB-FAMILY B MEMBER 10, MITOCHONDRIAL"/>
    <property type="match status" value="1"/>
</dbReference>
<comment type="subcellular location">
    <subcellularLocation>
        <location evidence="1">Cell membrane</location>
        <topology evidence="1">Multi-pass membrane protein</topology>
    </subcellularLocation>
</comment>
<dbReference type="Gene3D" id="3.40.50.300">
    <property type="entry name" value="P-loop containing nucleotide triphosphate hydrolases"/>
    <property type="match status" value="1"/>
</dbReference>
<evidence type="ECO:0000256" key="5">
    <source>
        <dbReference type="ARBA" id="ARBA00022840"/>
    </source>
</evidence>
<protein>
    <submittedName>
        <fullName evidence="12">ATP-binding cassette subfamily B protein</fullName>
    </submittedName>
</protein>
<dbReference type="GO" id="GO:0005524">
    <property type="term" value="F:ATP binding"/>
    <property type="evidence" value="ECO:0007669"/>
    <property type="project" value="UniProtKB-KW"/>
</dbReference>
<dbReference type="SUPFAM" id="SSF90123">
    <property type="entry name" value="ABC transporter transmembrane region"/>
    <property type="match status" value="1"/>
</dbReference>
<dbReference type="PROSITE" id="PS50990">
    <property type="entry name" value="PEPTIDASE_C39"/>
    <property type="match status" value="1"/>
</dbReference>
<reference evidence="12 13" key="1">
    <citation type="submission" date="2023-07" db="EMBL/GenBank/DDBJ databases">
        <title>Sorghum-associated microbial communities from plants grown in Nebraska, USA.</title>
        <authorList>
            <person name="Schachtman D."/>
        </authorList>
    </citation>
    <scope>NUCLEOTIDE SEQUENCE [LARGE SCALE GENOMIC DNA]</scope>
    <source>
        <strain evidence="12 13">BE124</strain>
    </source>
</reference>
<evidence type="ECO:0000256" key="3">
    <source>
        <dbReference type="ARBA" id="ARBA00022741"/>
    </source>
</evidence>
<evidence type="ECO:0000259" key="10">
    <source>
        <dbReference type="PROSITE" id="PS50929"/>
    </source>
</evidence>
<dbReference type="PROSITE" id="PS50929">
    <property type="entry name" value="ABC_TM1F"/>
    <property type="match status" value="1"/>
</dbReference>
<evidence type="ECO:0000256" key="7">
    <source>
        <dbReference type="ARBA" id="ARBA00023136"/>
    </source>
</evidence>
<dbReference type="InterPro" id="IPR003439">
    <property type="entry name" value="ABC_transporter-like_ATP-bd"/>
</dbReference>
<feature type="domain" description="ABC transmembrane type-1" evidence="10">
    <location>
        <begin position="182"/>
        <end position="459"/>
    </location>
</feature>
<dbReference type="RefSeq" id="WP_310007178.1">
    <property type="nucleotide sequence ID" value="NZ_JAVDTX010000005.1"/>
</dbReference>
<dbReference type="Pfam" id="PF00664">
    <property type="entry name" value="ABC_membrane"/>
    <property type="match status" value="1"/>
</dbReference>
<feature type="domain" description="ABC transporter" evidence="9">
    <location>
        <begin position="493"/>
        <end position="728"/>
    </location>
</feature>
<dbReference type="Proteomes" id="UP001261871">
    <property type="component" value="Unassembled WGS sequence"/>
</dbReference>
<dbReference type="InterPro" id="IPR027417">
    <property type="entry name" value="P-loop_NTPase"/>
</dbReference>
<dbReference type="CDD" id="cd18571">
    <property type="entry name" value="ABC_6TM_peptidase_like"/>
    <property type="match status" value="1"/>
</dbReference>
<dbReference type="PROSITE" id="PS50893">
    <property type="entry name" value="ABC_TRANSPORTER_2"/>
    <property type="match status" value="1"/>
</dbReference>
<dbReference type="Pfam" id="PF03412">
    <property type="entry name" value="Peptidase_C39"/>
    <property type="match status" value="1"/>
</dbReference>